<feature type="transmembrane region" description="Helical" evidence="26">
    <location>
        <begin position="880"/>
        <end position="903"/>
    </location>
</feature>
<feature type="transmembrane region" description="Helical" evidence="26">
    <location>
        <begin position="390"/>
        <end position="414"/>
    </location>
</feature>
<protein>
    <recommendedName>
        <fullName evidence="22">Sialin</fullName>
    </recommendedName>
    <alternativeName>
        <fullName evidence="25">H(+)/nitrate cotransporter</fullName>
    </alternativeName>
    <alternativeName>
        <fullName evidence="23">H(+)/sialic acid cotransporter</fullName>
    </alternativeName>
    <alternativeName>
        <fullName evidence="24">Vesicular excitatory amino acid transporter</fullName>
    </alternativeName>
</protein>
<proteinExistence type="predicted"/>
<dbReference type="PROSITE" id="PS50850">
    <property type="entry name" value="MFS"/>
    <property type="match status" value="2"/>
</dbReference>
<keyword evidence="28" id="KW-1185">Reference proteome</keyword>
<evidence type="ECO:0000313" key="29">
    <source>
        <dbReference type="RefSeq" id="XP_030757521.1"/>
    </source>
</evidence>
<dbReference type="PANTHER" id="PTHR11662">
    <property type="entry name" value="SOLUTE CARRIER FAMILY 17"/>
    <property type="match status" value="1"/>
</dbReference>
<feature type="domain" description="Major facilitator superfamily (MFS) profile" evidence="27">
    <location>
        <begin position="524"/>
        <end position="939"/>
    </location>
</feature>
<dbReference type="GeneID" id="115883316"/>
<keyword evidence="13" id="KW-0458">Lysosome</keyword>
<evidence type="ECO:0000256" key="20">
    <source>
        <dbReference type="ARBA" id="ARBA00051612"/>
    </source>
</evidence>
<feature type="transmembrane region" description="Helical" evidence="26">
    <location>
        <begin position="508"/>
        <end position="525"/>
    </location>
</feature>
<organism evidence="28 29">
    <name type="scientific">Sitophilus oryzae</name>
    <name type="common">Rice weevil</name>
    <name type="synonym">Curculio oryzae</name>
    <dbReference type="NCBI Taxonomy" id="7048"/>
    <lineage>
        <taxon>Eukaryota</taxon>
        <taxon>Metazoa</taxon>
        <taxon>Ecdysozoa</taxon>
        <taxon>Arthropoda</taxon>
        <taxon>Hexapoda</taxon>
        <taxon>Insecta</taxon>
        <taxon>Pterygota</taxon>
        <taxon>Neoptera</taxon>
        <taxon>Endopterygota</taxon>
        <taxon>Coleoptera</taxon>
        <taxon>Polyphaga</taxon>
        <taxon>Cucujiformia</taxon>
        <taxon>Curculionidae</taxon>
        <taxon>Dryophthorinae</taxon>
        <taxon>Sitophilus</taxon>
    </lineage>
</organism>
<dbReference type="GO" id="GO:0006820">
    <property type="term" value="P:monoatomic anion transport"/>
    <property type="evidence" value="ECO:0007669"/>
    <property type="project" value="TreeGrafter"/>
</dbReference>
<evidence type="ECO:0000256" key="14">
    <source>
        <dbReference type="ARBA" id="ARBA00023329"/>
    </source>
</evidence>
<evidence type="ECO:0000256" key="16">
    <source>
        <dbReference type="ARBA" id="ARBA00050554"/>
    </source>
</evidence>
<dbReference type="Pfam" id="PF07690">
    <property type="entry name" value="MFS_1"/>
    <property type="match status" value="2"/>
</dbReference>
<feature type="transmembrane region" description="Helical" evidence="26">
    <location>
        <begin position="126"/>
        <end position="146"/>
    </location>
</feature>
<dbReference type="Proteomes" id="UP000504635">
    <property type="component" value="Unplaced"/>
</dbReference>
<keyword evidence="5" id="KW-0813">Transport</keyword>
<comment type="catalytic activity">
    <reaction evidence="19">
        <text>L-glutamate(out) = L-glutamate(in)</text>
        <dbReference type="Rhea" id="RHEA:66336"/>
        <dbReference type="ChEBI" id="CHEBI:29985"/>
    </reaction>
    <physiologicalReaction direction="left-to-right" evidence="19">
        <dbReference type="Rhea" id="RHEA:66337"/>
    </physiologicalReaction>
</comment>
<dbReference type="InterPro" id="IPR020846">
    <property type="entry name" value="MFS_dom"/>
</dbReference>
<dbReference type="AlphaFoldDB" id="A0A6J2Y2M4"/>
<name>A0A6J2Y2M4_SITOR</name>
<evidence type="ECO:0000256" key="1">
    <source>
        <dbReference type="ARBA" id="ARBA00004432"/>
    </source>
</evidence>
<dbReference type="InParanoid" id="A0A6J2Y2M4"/>
<evidence type="ECO:0000256" key="25">
    <source>
        <dbReference type="ARBA" id="ARBA00081925"/>
    </source>
</evidence>
<evidence type="ECO:0000256" key="22">
    <source>
        <dbReference type="ARBA" id="ARBA00069713"/>
    </source>
</evidence>
<gene>
    <name evidence="29" type="primary">LOC115883316</name>
</gene>
<dbReference type="KEGG" id="soy:115883316"/>
<evidence type="ECO:0000256" key="19">
    <source>
        <dbReference type="ARBA" id="ARBA00051447"/>
    </source>
</evidence>
<accession>A0A6J2Y2M4</accession>
<dbReference type="FunFam" id="1.20.1250.20:FF:000003">
    <property type="entry name" value="Solute carrier family 17 member 3"/>
    <property type="match status" value="1"/>
</dbReference>
<evidence type="ECO:0000256" key="8">
    <source>
        <dbReference type="ARBA" id="ARBA00022847"/>
    </source>
</evidence>
<keyword evidence="7 26" id="KW-0812">Transmembrane</keyword>
<comment type="function">
    <text evidence="21">Receptor for CM101, a polysaccharide produced by group B Streptococcus with antipathoangiogenic properties.</text>
</comment>
<evidence type="ECO:0000256" key="18">
    <source>
        <dbReference type="ARBA" id="ARBA00051403"/>
    </source>
</evidence>
<keyword evidence="8" id="KW-0769">Symport</keyword>
<evidence type="ECO:0000256" key="23">
    <source>
        <dbReference type="ARBA" id="ARBA00080244"/>
    </source>
</evidence>
<dbReference type="RefSeq" id="XP_030757521.1">
    <property type="nucleotide sequence ID" value="XM_030901661.1"/>
</dbReference>
<feature type="transmembrane region" description="Helical" evidence="26">
    <location>
        <begin position="178"/>
        <end position="202"/>
    </location>
</feature>
<dbReference type="InterPro" id="IPR011701">
    <property type="entry name" value="MFS"/>
</dbReference>
<dbReference type="GO" id="GO:0016323">
    <property type="term" value="C:basolateral plasma membrane"/>
    <property type="evidence" value="ECO:0007669"/>
    <property type="project" value="UniProtKB-SubCell"/>
</dbReference>
<evidence type="ECO:0000256" key="24">
    <source>
        <dbReference type="ARBA" id="ARBA00081195"/>
    </source>
</evidence>
<comment type="catalytic activity">
    <reaction evidence="15">
        <text>2 nitrate(out) + H(+)(out) = 2 nitrate(in) + H(+)(in)</text>
        <dbReference type="Rhea" id="RHEA:71539"/>
        <dbReference type="ChEBI" id="CHEBI:15378"/>
        <dbReference type="ChEBI" id="CHEBI:17632"/>
    </reaction>
    <physiologicalReaction direction="left-to-right" evidence="15">
        <dbReference type="Rhea" id="RHEA:71540"/>
    </physiologicalReaction>
</comment>
<keyword evidence="9 26" id="KW-1133">Transmembrane helix</keyword>
<keyword evidence="6" id="KW-1003">Cell membrane</keyword>
<evidence type="ECO:0000256" key="26">
    <source>
        <dbReference type="SAM" id="Phobius"/>
    </source>
</evidence>
<evidence type="ECO:0000259" key="27">
    <source>
        <dbReference type="PROSITE" id="PS50850"/>
    </source>
</evidence>
<dbReference type="GO" id="GO:0030672">
    <property type="term" value="C:synaptic vesicle membrane"/>
    <property type="evidence" value="ECO:0007669"/>
    <property type="project" value="UniProtKB-SubCell"/>
</dbReference>
<evidence type="ECO:0000256" key="5">
    <source>
        <dbReference type="ARBA" id="ARBA00022448"/>
    </source>
</evidence>
<evidence type="ECO:0000256" key="15">
    <source>
        <dbReference type="ARBA" id="ARBA00050101"/>
    </source>
</evidence>
<feature type="transmembrane region" description="Helical" evidence="26">
    <location>
        <begin position="153"/>
        <end position="172"/>
    </location>
</feature>
<feature type="transmembrane region" description="Helical" evidence="26">
    <location>
        <begin position="69"/>
        <end position="87"/>
    </location>
</feature>
<dbReference type="GO" id="GO:0046942">
    <property type="term" value="P:carboxylic acid transport"/>
    <property type="evidence" value="ECO:0007669"/>
    <property type="project" value="UniProtKB-ARBA"/>
</dbReference>
<dbReference type="Gene3D" id="1.20.1250.20">
    <property type="entry name" value="MFS general substrate transporter like domains"/>
    <property type="match status" value="5"/>
</dbReference>
<comment type="catalytic activity">
    <reaction evidence="20">
        <text>D-glucuronate(out) + H(+)(out) = D-glucuronate(in) + H(+)(in)</text>
        <dbReference type="Rhea" id="RHEA:72591"/>
        <dbReference type="ChEBI" id="CHEBI:15378"/>
        <dbReference type="ChEBI" id="CHEBI:58720"/>
    </reaction>
    <physiologicalReaction direction="left-to-right" evidence="20">
        <dbReference type="Rhea" id="RHEA:72592"/>
    </physiologicalReaction>
</comment>
<evidence type="ECO:0000256" key="6">
    <source>
        <dbReference type="ARBA" id="ARBA00022475"/>
    </source>
</evidence>
<comment type="catalytic activity">
    <reaction evidence="18">
        <text>N-acetyl-L-aspartyl-L-glutamate(out) = N-acetyl-L-aspartyl-L-glutamate(in)</text>
        <dbReference type="Rhea" id="RHEA:72599"/>
        <dbReference type="ChEBI" id="CHEBI:76931"/>
    </reaction>
    <physiologicalReaction direction="left-to-right" evidence="18">
        <dbReference type="Rhea" id="RHEA:72600"/>
    </physiologicalReaction>
</comment>
<evidence type="ECO:0000256" key="21">
    <source>
        <dbReference type="ARBA" id="ARBA00056891"/>
    </source>
</evidence>
<feature type="transmembrane region" description="Helical" evidence="26">
    <location>
        <begin position="682"/>
        <end position="701"/>
    </location>
</feature>
<dbReference type="InterPro" id="IPR050382">
    <property type="entry name" value="MFS_Na/Anion_cotransporter"/>
</dbReference>
<dbReference type="SUPFAM" id="SSF103473">
    <property type="entry name" value="MFS general substrate transporter"/>
    <property type="match status" value="2"/>
</dbReference>
<feature type="transmembrane region" description="Helical" evidence="26">
    <location>
        <begin position="245"/>
        <end position="264"/>
    </location>
</feature>
<comment type="catalytic activity">
    <reaction evidence="17">
        <text>N-acetylneuraminate(in) + H(+)(in) = N-acetylneuraminate(out) + H(+)(out)</text>
        <dbReference type="Rhea" id="RHEA:28987"/>
        <dbReference type="ChEBI" id="CHEBI:15378"/>
        <dbReference type="ChEBI" id="CHEBI:35418"/>
    </reaction>
    <physiologicalReaction direction="right-to-left" evidence="17">
        <dbReference type="Rhea" id="RHEA:28989"/>
    </physiologicalReaction>
</comment>
<keyword evidence="14" id="KW-0968">Cytoplasmic vesicle</keyword>
<evidence type="ECO:0000256" key="10">
    <source>
        <dbReference type="ARBA" id="ARBA00023018"/>
    </source>
</evidence>
<feature type="transmembrane region" description="Helical" evidence="26">
    <location>
        <begin position="652"/>
        <end position="675"/>
    </location>
</feature>
<dbReference type="OrthoDB" id="2985014at2759"/>
<feature type="transmembrane region" description="Helical" evidence="26">
    <location>
        <begin position="308"/>
        <end position="329"/>
    </location>
</feature>
<feature type="transmembrane region" description="Helical" evidence="26">
    <location>
        <begin position="915"/>
        <end position="934"/>
    </location>
</feature>
<dbReference type="PANTHER" id="PTHR11662:SF455">
    <property type="entry name" value="GH23975P"/>
    <property type="match status" value="1"/>
</dbReference>
<evidence type="ECO:0000256" key="11">
    <source>
        <dbReference type="ARBA" id="ARBA00023136"/>
    </source>
</evidence>
<dbReference type="GO" id="GO:0005765">
    <property type="term" value="C:lysosomal membrane"/>
    <property type="evidence" value="ECO:0007669"/>
    <property type="project" value="UniProtKB-SubCell"/>
</dbReference>
<feature type="transmembrane region" description="Helical" evidence="26">
    <location>
        <begin position="847"/>
        <end position="868"/>
    </location>
</feature>
<evidence type="ECO:0000256" key="4">
    <source>
        <dbReference type="ARBA" id="ARBA00004656"/>
    </source>
</evidence>
<feature type="domain" description="Major facilitator superfamily (MFS) profile" evidence="27">
    <location>
        <begin position="71"/>
        <end position="529"/>
    </location>
</feature>
<feature type="transmembrane region" description="Helical" evidence="26">
    <location>
        <begin position="30"/>
        <end position="57"/>
    </location>
</feature>
<sequence>MESFKCYLGKKNVYGCGVFVANLSHDGCGIWGQATGTVLCLVLAVGMGSFAIVIIRTPTSNWKFWKQRRYILAILVFFGYVNIYSLRVNLSVGIVAMTQDRHVTFPNGTEANIGPEFSWDNKIQGYLLSSFFYGYIMTQIVGGYLSRRFGGKLIFGGGVAGAAFFTLLSPLLATINVYLLLVGRTLMGIFEGVTYSSLFYLWAKWIPPSERSRYASQSTSGSYAGAVFAMMFYAYLADSSGWRSIFYFSGGLALVWYLLWIVLIQESPESDKWISNSELQYIQESVRDSKPTESFSVPWKGILTCKAVWALQVAIFCEAWGFYTLLTLLPKYFKDVFNFDISKSGTLSALPYIFIAIMMQCTGQLADRVVQWKLLSIVNVLDIAPVNASILIGLINTWGSIPGIISPTIAGYVVSTDNPTVHQWRIIFYITAGLYLFGALFFMIFASGLRQSWDIQQKIDPEESIRKENPEGVHTMTLSSCNNGLDIDSRVKKQENLSWWEMWKTRRYFVAIMGFCGFFNVYILRVNLSIAVVAMTADRYIIAENGTSINIGPEYNWSNQLQGYILSSFFYGYIATQFAGGYFAVKFGGKALFGLGIAVTSLLTIVTPFLIYTNVYLLITVRVIEGLFEGVTYPCMHAVWSKWAPPLERSRLATFTFSGCFVGTVVAMPSCAYLADALGWESVFYICGASGLLWYATWFFFVSGTPQEDPKISQEELTYIENSFKEASSKQTYTKVVPWKEIFTSFPVWACIISHFGENWGFYTLLTQLPKYLKDIYSYDLGQSGFLSALPYLVMAIIIQFSGQWADWFLVKGILSTTQVRKIFNCSGFIAQTIFMLTSAFWSDRIGSVFCLTMAVGLGAFAWAGFSVNHLDLAPQFASVLMGIGNTFATIPGIVSPIIAGYIVQIPPTAEEWQIVFFITAGIYLFGAIFYGIFASGDLQPWAIEQENRNTDTIQEEGFTNRSYIPDIAE</sequence>
<evidence type="ECO:0000313" key="28">
    <source>
        <dbReference type="Proteomes" id="UP000504635"/>
    </source>
</evidence>
<feature type="transmembrane region" description="Helical" evidence="26">
    <location>
        <begin position="592"/>
        <end position="612"/>
    </location>
</feature>
<comment type="subcellular location">
    <subcellularLocation>
        <location evidence="2">Basolateral cell membrane</location>
        <topology evidence="2">Multi-pass membrane protein</topology>
    </subcellularLocation>
    <subcellularLocation>
        <location evidence="3">Cytoplasmic vesicle</location>
        <location evidence="3">Secretory vesicle membrane</location>
        <topology evidence="3">Multi-pass membrane protein</topology>
    </subcellularLocation>
    <subcellularLocation>
        <location evidence="1">Cytoplasmic vesicle</location>
        <location evidence="1">Secretory vesicle</location>
        <location evidence="1">Synaptic vesicle membrane</location>
    </subcellularLocation>
    <subcellularLocation>
        <location evidence="4">Lysosome membrane</location>
    </subcellularLocation>
</comment>
<reference evidence="29" key="1">
    <citation type="submission" date="2025-08" db="UniProtKB">
        <authorList>
            <consortium name="RefSeq"/>
        </authorList>
    </citation>
    <scope>IDENTIFICATION</scope>
    <source>
        <tissue evidence="29">Gonads</tissue>
    </source>
</reference>
<dbReference type="CDD" id="cd17318">
    <property type="entry name" value="MFS_SLC17"/>
    <property type="match status" value="1"/>
</dbReference>
<evidence type="ECO:0000256" key="3">
    <source>
        <dbReference type="ARBA" id="ARBA00004638"/>
    </source>
</evidence>
<feature type="transmembrane region" description="Helical" evidence="26">
    <location>
        <begin position="564"/>
        <end position="585"/>
    </location>
</feature>
<dbReference type="FunFam" id="1.20.1250.20:FF:000067">
    <property type="entry name" value="sialin isoform X2"/>
    <property type="match status" value="2"/>
</dbReference>
<evidence type="ECO:0000256" key="12">
    <source>
        <dbReference type="ARBA" id="ARBA00023180"/>
    </source>
</evidence>
<evidence type="ECO:0000256" key="7">
    <source>
        <dbReference type="ARBA" id="ARBA00022692"/>
    </source>
</evidence>
<dbReference type="GO" id="GO:0015293">
    <property type="term" value="F:symporter activity"/>
    <property type="evidence" value="ECO:0007669"/>
    <property type="project" value="UniProtKB-KW"/>
</dbReference>
<feature type="transmembrane region" description="Helical" evidence="26">
    <location>
        <begin position="789"/>
        <end position="811"/>
    </location>
</feature>
<feature type="transmembrane region" description="Helical" evidence="26">
    <location>
        <begin position="349"/>
        <end position="370"/>
    </location>
</feature>
<evidence type="ECO:0000256" key="9">
    <source>
        <dbReference type="ARBA" id="ARBA00022989"/>
    </source>
</evidence>
<keyword evidence="10" id="KW-0770">Synapse</keyword>
<dbReference type="InterPro" id="IPR036259">
    <property type="entry name" value="MFS_trans_sf"/>
</dbReference>
<evidence type="ECO:0000256" key="17">
    <source>
        <dbReference type="ARBA" id="ARBA00050625"/>
    </source>
</evidence>
<feature type="transmembrane region" description="Helical" evidence="26">
    <location>
        <begin position="823"/>
        <end position="841"/>
    </location>
</feature>
<keyword evidence="11 26" id="KW-0472">Membrane</keyword>
<evidence type="ECO:0000256" key="2">
    <source>
        <dbReference type="ARBA" id="ARBA00004554"/>
    </source>
</evidence>
<feature type="transmembrane region" description="Helical" evidence="26">
    <location>
        <begin position="214"/>
        <end position="233"/>
    </location>
</feature>
<comment type="catalytic activity">
    <reaction evidence="16">
        <text>L-aspartate(out) = L-aspartate(in)</text>
        <dbReference type="Rhea" id="RHEA:66332"/>
        <dbReference type="ChEBI" id="CHEBI:29991"/>
    </reaction>
    <physiologicalReaction direction="left-to-right" evidence="16">
        <dbReference type="Rhea" id="RHEA:66333"/>
    </physiologicalReaction>
</comment>
<feature type="transmembrane region" description="Helical" evidence="26">
    <location>
        <begin position="426"/>
        <end position="449"/>
    </location>
</feature>
<keyword evidence="12" id="KW-0325">Glycoprotein</keyword>
<evidence type="ECO:0000256" key="13">
    <source>
        <dbReference type="ARBA" id="ARBA00023228"/>
    </source>
</evidence>